<protein>
    <submittedName>
        <fullName evidence="3">NADPH-dependent ferric siderophore reductase</fullName>
    </submittedName>
</protein>
<accession>A0ABV2N809</accession>
<comment type="similarity">
    <text evidence="1">Belongs to the SIP oxidoreductase family.</text>
</comment>
<evidence type="ECO:0000313" key="4">
    <source>
        <dbReference type="Proteomes" id="UP001549076"/>
    </source>
</evidence>
<evidence type="ECO:0000259" key="2">
    <source>
        <dbReference type="PROSITE" id="PS51384"/>
    </source>
</evidence>
<dbReference type="SUPFAM" id="SSF63380">
    <property type="entry name" value="Riboflavin synthase domain-like"/>
    <property type="match status" value="1"/>
</dbReference>
<dbReference type="RefSeq" id="WP_354199828.1">
    <property type="nucleotide sequence ID" value="NZ_JBEPML010000034.1"/>
</dbReference>
<feature type="domain" description="FAD-binding FR-type" evidence="2">
    <location>
        <begin position="12"/>
        <end position="139"/>
    </location>
</feature>
<dbReference type="Proteomes" id="UP001549076">
    <property type="component" value="Unassembled WGS sequence"/>
</dbReference>
<evidence type="ECO:0000313" key="3">
    <source>
        <dbReference type="EMBL" id="MET3794926.1"/>
    </source>
</evidence>
<organism evidence="3 4">
    <name type="scientific">Aquamicrobium terrae</name>
    <dbReference type="NCBI Taxonomy" id="1324945"/>
    <lineage>
        <taxon>Bacteria</taxon>
        <taxon>Pseudomonadati</taxon>
        <taxon>Pseudomonadota</taxon>
        <taxon>Alphaproteobacteria</taxon>
        <taxon>Hyphomicrobiales</taxon>
        <taxon>Phyllobacteriaceae</taxon>
        <taxon>Aquamicrobium</taxon>
    </lineage>
</organism>
<dbReference type="Pfam" id="PF08021">
    <property type="entry name" value="FAD_binding_9"/>
    <property type="match status" value="1"/>
</dbReference>
<dbReference type="InterPro" id="IPR039374">
    <property type="entry name" value="SIP_fam"/>
</dbReference>
<dbReference type="Gene3D" id="3.40.50.80">
    <property type="entry name" value="Nucleotide-binding domain of ferredoxin-NADP reductase (FNR) module"/>
    <property type="match status" value="1"/>
</dbReference>
<reference evidence="3 4" key="1">
    <citation type="submission" date="2024-06" db="EMBL/GenBank/DDBJ databases">
        <title>Genomic Encyclopedia of Type Strains, Phase IV (KMG-IV): sequencing the most valuable type-strain genomes for metagenomic binning, comparative biology and taxonomic classification.</title>
        <authorList>
            <person name="Goeker M."/>
        </authorList>
    </citation>
    <scope>NUCLEOTIDE SEQUENCE [LARGE SCALE GENOMIC DNA]</scope>
    <source>
        <strain evidence="3 4">DSM 27865</strain>
    </source>
</reference>
<sequence length="270" mass="30580">MTVQNQDVARPENFRVARVLRTRRVTPHMQRVTVQVDDLSRFDCSPRSLGPHVHALIPRKDCKEPGWPTVDDKGHAVYPPPEQRPAVRTYSVRRFDHAENSMDIDFVLHGEGVASAWAERASVGEEIGLWRPHARILEEEPERYVLAGDHTALPAIAFILDHLPEDAQGDVIVMVPDQVEEQPLRLPERMRLRWLHAPLEPWSGDVLPAAVRALGPQEISRSFVWVGAEASVSRDIRAFARKECALPASGTYILNYWKRGMVEGTYDHGE</sequence>
<dbReference type="PROSITE" id="PS51384">
    <property type="entry name" value="FAD_FR"/>
    <property type="match status" value="1"/>
</dbReference>
<keyword evidence="4" id="KW-1185">Reference proteome</keyword>
<dbReference type="EMBL" id="JBEPML010000034">
    <property type="protein sequence ID" value="MET3794926.1"/>
    <property type="molecule type" value="Genomic_DNA"/>
</dbReference>
<name>A0ABV2N809_9HYPH</name>
<proteinExistence type="inferred from homology"/>
<dbReference type="InterPro" id="IPR013113">
    <property type="entry name" value="SIP_FAD-bd"/>
</dbReference>
<dbReference type="Pfam" id="PF04954">
    <property type="entry name" value="SIP"/>
    <property type="match status" value="1"/>
</dbReference>
<dbReference type="PANTHER" id="PTHR30157">
    <property type="entry name" value="FERRIC REDUCTASE, NADPH-DEPENDENT"/>
    <property type="match status" value="1"/>
</dbReference>
<dbReference type="InterPro" id="IPR017927">
    <property type="entry name" value="FAD-bd_FR_type"/>
</dbReference>
<dbReference type="Gene3D" id="2.40.30.10">
    <property type="entry name" value="Translation factors"/>
    <property type="match status" value="1"/>
</dbReference>
<dbReference type="PANTHER" id="PTHR30157:SF0">
    <property type="entry name" value="NADPH-DEPENDENT FERRIC-CHELATE REDUCTASE"/>
    <property type="match status" value="1"/>
</dbReference>
<dbReference type="InterPro" id="IPR007037">
    <property type="entry name" value="SIP_rossman_dom"/>
</dbReference>
<gene>
    <name evidence="3" type="ORF">ABID37_005166</name>
</gene>
<comment type="caution">
    <text evidence="3">The sequence shown here is derived from an EMBL/GenBank/DDBJ whole genome shotgun (WGS) entry which is preliminary data.</text>
</comment>
<dbReference type="InterPro" id="IPR039261">
    <property type="entry name" value="FNR_nucleotide-bd"/>
</dbReference>
<evidence type="ECO:0000256" key="1">
    <source>
        <dbReference type="ARBA" id="ARBA00035644"/>
    </source>
</evidence>
<dbReference type="InterPro" id="IPR017938">
    <property type="entry name" value="Riboflavin_synthase-like_b-brl"/>
</dbReference>
<dbReference type="CDD" id="cd06193">
    <property type="entry name" value="siderophore_interacting"/>
    <property type="match status" value="1"/>
</dbReference>